<dbReference type="RefSeq" id="WP_120767983.1">
    <property type="nucleotide sequence ID" value="NZ_CP033169.1"/>
</dbReference>
<dbReference type="EMBL" id="CP033169">
    <property type="protein sequence ID" value="AYO31271.1"/>
    <property type="molecule type" value="Genomic_DNA"/>
</dbReference>
<organism evidence="2 3">
    <name type="scientific">Biomaibacter acetigenes</name>
    <dbReference type="NCBI Taxonomy" id="2316383"/>
    <lineage>
        <taxon>Bacteria</taxon>
        <taxon>Bacillati</taxon>
        <taxon>Bacillota</taxon>
        <taxon>Clostridia</taxon>
        <taxon>Thermosediminibacterales</taxon>
        <taxon>Tepidanaerobacteraceae</taxon>
        <taxon>Biomaibacter</taxon>
    </lineage>
</organism>
<dbReference type="Pfam" id="PF11823">
    <property type="entry name" value="Se_S_carrier"/>
    <property type="match status" value="1"/>
</dbReference>
<gene>
    <name evidence="2" type="ORF">D2962_12280</name>
</gene>
<dbReference type="Proteomes" id="UP000280960">
    <property type="component" value="Chromosome"/>
</dbReference>
<dbReference type="KEGG" id="bacg:D2962_12280"/>
<proteinExistence type="predicted"/>
<sequence length="83" mass="9407">MSIRYNLYITFPSIHDVLAMEKALKSVRDTSIRFEIVPTPQSLTKSCSSCIKTDEQNKGAILEIARKTHIPVTGVYLMEDKFS</sequence>
<accession>A0A3G2R770</accession>
<dbReference type="InterPro" id="IPR021778">
    <property type="entry name" value="Se/S_carrier-like"/>
</dbReference>
<feature type="domain" description="Putative Se/S carrier protein-like" evidence="1">
    <location>
        <begin position="7"/>
        <end position="76"/>
    </location>
</feature>
<reference evidence="2 3" key="1">
    <citation type="submission" date="2018-10" db="EMBL/GenBank/DDBJ databases">
        <authorList>
            <person name="Zhang X."/>
        </authorList>
    </citation>
    <scope>NUCLEOTIDE SEQUENCE [LARGE SCALE GENOMIC DNA]</scope>
    <source>
        <strain evidence="2 3">SK-G1</strain>
    </source>
</reference>
<evidence type="ECO:0000313" key="3">
    <source>
        <dbReference type="Proteomes" id="UP000280960"/>
    </source>
</evidence>
<keyword evidence="3" id="KW-1185">Reference proteome</keyword>
<evidence type="ECO:0000259" key="1">
    <source>
        <dbReference type="Pfam" id="PF11823"/>
    </source>
</evidence>
<evidence type="ECO:0000313" key="2">
    <source>
        <dbReference type="EMBL" id="AYO31271.1"/>
    </source>
</evidence>
<dbReference type="AlphaFoldDB" id="A0A3G2R770"/>
<protein>
    <submittedName>
        <fullName evidence="2">DUF3343 domain-containing protein</fullName>
    </submittedName>
</protein>
<name>A0A3G2R770_9FIRM</name>